<name>A0A5A8E097_CAFRO</name>
<dbReference type="Pfam" id="PF13205">
    <property type="entry name" value="Big_5"/>
    <property type="match status" value="1"/>
</dbReference>
<dbReference type="EMBL" id="VLTL01000023">
    <property type="protein sequence ID" value="KAA0169341.1"/>
    <property type="molecule type" value="Genomic_DNA"/>
</dbReference>
<dbReference type="Proteomes" id="UP000324907">
    <property type="component" value="Unassembled WGS sequence"/>
</dbReference>
<reference evidence="4 5" key="1">
    <citation type="submission" date="2019-07" db="EMBL/GenBank/DDBJ databases">
        <title>Genomes of Cafeteria roenbergensis.</title>
        <authorList>
            <person name="Fischer M.G."/>
            <person name="Hackl T."/>
            <person name="Roman M."/>
        </authorList>
    </citation>
    <scope>NUCLEOTIDE SEQUENCE [LARGE SCALE GENOMIC DNA]</scope>
    <source>
        <strain evidence="4 5">RCC970-E3</strain>
    </source>
</reference>
<protein>
    <recommendedName>
        <fullName evidence="3">SbsA Ig-like domain-containing protein</fullName>
    </recommendedName>
</protein>
<evidence type="ECO:0000313" key="5">
    <source>
        <dbReference type="Proteomes" id="UP000324907"/>
    </source>
</evidence>
<evidence type="ECO:0000256" key="1">
    <source>
        <dbReference type="ARBA" id="ARBA00022729"/>
    </source>
</evidence>
<accession>A0A5A8E097</accession>
<evidence type="ECO:0000259" key="3">
    <source>
        <dbReference type="Pfam" id="PF13205"/>
    </source>
</evidence>
<dbReference type="InterPro" id="IPR032812">
    <property type="entry name" value="SbsA_Ig"/>
</dbReference>
<feature type="domain" description="SbsA Ig-like" evidence="3">
    <location>
        <begin position="1383"/>
        <end position="1494"/>
    </location>
</feature>
<evidence type="ECO:0000313" key="4">
    <source>
        <dbReference type="EMBL" id="KAA0169341.1"/>
    </source>
</evidence>
<organism evidence="4 5">
    <name type="scientific">Cafeteria roenbergensis</name>
    <name type="common">Marine flagellate</name>
    <dbReference type="NCBI Taxonomy" id="33653"/>
    <lineage>
        <taxon>Eukaryota</taxon>
        <taxon>Sar</taxon>
        <taxon>Stramenopiles</taxon>
        <taxon>Bigyra</taxon>
        <taxon>Opalozoa</taxon>
        <taxon>Bicosoecida</taxon>
        <taxon>Cafeteriaceae</taxon>
        <taxon>Cafeteria</taxon>
    </lineage>
</organism>
<comment type="caution">
    <text evidence="4">The sequence shown here is derived from an EMBL/GenBank/DDBJ whole genome shotgun (WGS) entry which is preliminary data.</text>
</comment>
<sequence length="2160" mass="220933">MLDSAPHARPSARMGTVLAFGSGSGAGRAAAMATETFRPGPDGDFSVVARVTIPSHIGELPIVEQENKHNYGAPFGLTLSSARSTAFFGSGAMDDRPDTWSADSPDLVAGGTADYPASYRVRDSSFISVRMDMVSGYSSGYFFASSEAETVQCASAALSDKTFDVSIVAGSHIGAGPTWLDAADETAAGNVVVEIWDASTSELHCRLHLSTTSERLGPFRVTLHSDPHNSYASVALLHWLRVGRQIGAPDAALHPYAPFGDSAVEFGLNRSTKALEHALLETVGDIEIQEAGAKVSGMAAEGAWQGSGSTGFSQATDWLAELRASAIPTNASRPGATVSRSAAGTTVVGWDFGSDSPAAEVFAVASSGVGFAVDNTTFALRSRGPSPRALWSGVFRFSSEYSQESGRYPSLPDRADAPMRPGSGVEHATSTEVPAPHLAWRASTASAADSPLVLTGMTPAHGATDIALRLPSVSFFFQGGVRPALAAGAKDSIVSIRKYDGRDWGHVQEASLASSTAFGCGVVRISLPPEAVSEPLTRYQVRVPAGAFAPSPLSSLTTPALEIEFQTSPDRVPPTLVLRLPQPGSVDVPSKHAWLRTLWSEPVSLPAGAHLGAASWGRVSVVDTVRGVETAVVSASAINTSVATADQSAMQGLEPGQYTWVNMTLPPEALAEDRVAYHVRIGPGFVEDLAGNANRGELGAASWGLRTTDINPPRVVGAIPALRSNATVRAFELSQVTLLFSEAVVPAGGTLQVLERTANTSWALRQAVDLFDREAALATGAALTVQLAAGAIRSPATEYKLNLVGDVVADAAGLSWLGARDLDWSFHTAPDAEPPQVVGRWPDAGASSVSWPRGQVPRLNLQLSELVSVVNSSCQWMLEARDPAAAPGTAAYVVAANLSDPSQVLTAPSALRLSASGALSPVTSSSEATELEQHDAQMLSWTQGSKLEVLGAAEVLRNGSAASASKLTVSSVEIKSTISAGCLSDGAGNSLPELSWTFSRIDSEPPKLLGSTPSAGESNVHLGFGAFTFAFSEPIMRGDGTVQVRDATSGLSIAIVDLSKPGVAVAAGSTLKLQLPATMLQVYLQHFCATLPQGAVLDAVGNAFKGATQCWRAEPDTYPPTITSFEVTGDARGLVNPSSAATASLLWTVSEGVRINSSLALAVSILHHGNGSLAATLSAQALAAVTVSDGADQSGTVEFASRVSVNLVGEPCQGRWAVSGARYRVRLEAGAVFDSAGNPNQQASAAAAGDEFAMADWTAPIVSGLTPEPSSSGVDVGLRRLQIDVSEAVFPGPVTVVSGPQGPTVKVWDATDTSSPVAELRVRAAADVSVHSSSVVLWLQGAAISKTYARYYVTMADGAFVDGSGNALPGIQAGDWAFTTAPDSTAPMLRASVPHHAATGASQSLAKVTLQFNEAIRLGASGTIAVAATPGQSLLSVDLGADSAEAIAESLTVDDATLTVSWPAARGPIPEQAKVAVTLSAGAVVDVAGNELPGLPDPRFVSDTAAAAASAQRALEFTIEDVSPPSLVTVTPAQGSASVDAEASFVSLTFSEAVTVADSAVLRIYALPPSVETVEQANAVDPEKSSEAELTDEAAFAVAPGRFRGAGTPSLVVTLGSASLARSKTWLTTSDARVVVPSSAAASSASQAGTSSASGSASTAGTTGQGSSQAAEWGASGLASMGFLQGSSSSVITAGTPYVISSEPAGGMSGGTASSITFKGGDFDVSSSAVYRVVAADVQSRQRVDGTAAGTCDPPGDDFVTCAVPACSRGTVLLLLQYSASGSQTGPWSTAEPFYASTGLYTVSGQAGAATGLRVVASCGALIQGETLSPSPLVELVDDNGERVTTDSSTVVHISLFSSAEQTEVAGLEAVARVTQRGGGTSVRATGGVADFSGIRVASSGSVVGSGFQLVFSAQPAGGGATIATMSFPVRAFVSLDSDSADTAAKGCSTDLDVAGTCCAAGDDSDVVLDECGLCPESAEASRQGCGIRVTVPVECPHLPVADFGQATELESIMAWIHPVLLGVAAAAALAQGTIDQCRAASGKAPLHSGSFATVTAVLPAVAAFGAGVLDVADHGQFAVALSLLHVAMPPLLKLDGQLLLASTGILGWLWNFVQPALQISVSQTAPGASAGQPNSSLALATDGGRSLPWHWFRSWRFKL</sequence>
<gene>
    <name evidence="4" type="ORF">FNF28_02122</name>
</gene>
<feature type="region of interest" description="Disordered" evidence="2">
    <location>
        <begin position="1645"/>
        <end position="1670"/>
    </location>
</feature>
<keyword evidence="1" id="KW-0732">Signal</keyword>
<feature type="region of interest" description="Disordered" evidence="2">
    <location>
        <begin position="404"/>
        <end position="429"/>
    </location>
</feature>
<evidence type="ECO:0000256" key="2">
    <source>
        <dbReference type="SAM" id="MobiDB-lite"/>
    </source>
</evidence>
<proteinExistence type="predicted"/>